<dbReference type="Proteomes" id="UP000821837">
    <property type="component" value="Chromosome 1"/>
</dbReference>
<name>A0A9D4YQL1_RHISA</name>
<feature type="domain" description="GH18" evidence="1">
    <location>
        <begin position="11"/>
        <end position="155"/>
    </location>
</feature>
<dbReference type="EMBL" id="JABSTV010001245">
    <property type="protein sequence ID" value="KAH7984356.1"/>
    <property type="molecule type" value="Genomic_DNA"/>
</dbReference>
<dbReference type="GO" id="GO:0006032">
    <property type="term" value="P:chitin catabolic process"/>
    <property type="evidence" value="ECO:0007669"/>
    <property type="project" value="TreeGrafter"/>
</dbReference>
<evidence type="ECO:0000259" key="1">
    <source>
        <dbReference type="PROSITE" id="PS51910"/>
    </source>
</evidence>
<organism evidence="2 3">
    <name type="scientific">Rhipicephalus sanguineus</name>
    <name type="common">Brown dog tick</name>
    <name type="synonym">Ixodes sanguineus</name>
    <dbReference type="NCBI Taxonomy" id="34632"/>
    <lineage>
        <taxon>Eukaryota</taxon>
        <taxon>Metazoa</taxon>
        <taxon>Ecdysozoa</taxon>
        <taxon>Arthropoda</taxon>
        <taxon>Chelicerata</taxon>
        <taxon>Arachnida</taxon>
        <taxon>Acari</taxon>
        <taxon>Parasitiformes</taxon>
        <taxon>Ixodida</taxon>
        <taxon>Ixodoidea</taxon>
        <taxon>Ixodidae</taxon>
        <taxon>Rhipicephalinae</taxon>
        <taxon>Rhipicephalus</taxon>
        <taxon>Rhipicephalus</taxon>
    </lineage>
</organism>
<accession>A0A9D4YQL1</accession>
<proteinExistence type="predicted"/>
<keyword evidence="3" id="KW-1185">Reference proteome</keyword>
<dbReference type="GO" id="GO:0004568">
    <property type="term" value="F:chitinase activity"/>
    <property type="evidence" value="ECO:0007669"/>
    <property type="project" value="TreeGrafter"/>
</dbReference>
<sequence length="155" mass="17263">MTPMSNKNRGFVTVCYYRWDEDKLKPGDLDTSLCTHLILGFTEVENSILSKGSTDGDSSYQAVANLKTNNPSLKVMLSVGGGGKSRCFHEMVSDPSNTDRYVDFINLMTYDLHLFKCRKQDLQAVYVPECFLGVALSSEKPLREGKACGYISSPR</sequence>
<comment type="caution">
    <text evidence="2">The sequence shown here is derived from an EMBL/GenBank/DDBJ whole genome shotgun (WGS) entry which is preliminary data.</text>
</comment>
<dbReference type="Pfam" id="PF00704">
    <property type="entry name" value="Glyco_hydro_18"/>
    <property type="match status" value="1"/>
</dbReference>
<dbReference type="SUPFAM" id="SSF51445">
    <property type="entry name" value="(Trans)glycosidases"/>
    <property type="match status" value="1"/>
</dbReference>
<dbReference type="InterPro" id="IPR050314">
    <property type="entry name" value="Glycosyl_Hydrlase_18"/>
</dbReference>
<dbReference type="PANTHER" id="PTHR11177:SF390">
    <property type="entry name" value="CHITINASE 11"/>
    <property type="match status" value="1"/>
</dbReference>
<evidence type="ECO:0000313" key="2">
    <source>
        <dbReference type="EMBL" id="KAH7984356.1"/>
    </source>
</evidence>
<dbReference type="GO" id="GO:0005975">
    <property type="term" value="P:carbohydrate metabolic process"/>
    <property type="evidence" value="ECO:0007669"/>
    <property type="project" value="InterPro"/>
</dbReference>
<dbReference type="InterPro" id="IPR017853">
    <property type="entry name" value="GH"/>
</dbReference>
<dbReference type="AlphaFoldDB" id="A0A9D4YQL1"/>
<dbReference type="InterPro" id="IPR001223">
    <property type="entry name" value="Glyco_hydro18_cat"/>
</dbReference>
<reference evidence="2" key="2">
    <citation type="submission" date="2021-09" db="EMBL/GenBank/DDBJ databases">
        <authorList>
            <person name="Jia N."/>
            <person name="Wang J."/>
            <person name="Shi W."/>
            <person name="Du L."/>
            <person name="Sun Y."/>
            <person name="Zhan W."/>
            <person name="Jiang J."/>
            <person name="Wang Q."/>
            <person name="Zhang B."/>
            <person name="Ji P."/>
            <person name="Sakyi L.B."/>
            <person name="Cui X."/>
            <person name="Yuan T."/>
            <person name="Jiang B."/>
            <person name="Yang W."/>
            <person name="Lam T.T.-Y."/>
            <person name="Chang Q."/>
            <person name="Ding S."/>
            <person name="Wang X."/>
            <person name="Zhu J."/>
            <person name="Ruan X."/>
            <person name="Zhao L."/>
            <person name="Wei J."/>
            <person name="Que T."/>
            <person name="Du C."/>
            <person name="Cheng J."/>
            <person name="Dai P."/>
            <person name="Han X."/>
            <person name="Huang E."/>
            <person name="Gao Y."/>
            <person name="Liu J."/>
            <person name="Shao H."/>
            <person name="Ye R."/>
            <person name="Li L."/>
            <person name="Wei W."/>
            <person name="Wang X."/>
            <person name="Wang C."/>
            <person name="Huo Q."/>
            <person name="Li W."/>
            <person name="Guo W."/>
            <person name="Chen H."/>
            <person name="Chen S."/>
            <person name="Zhou L."/>
            <person name="Zhou L."/>
            <person name="Ni X."/>
            <person name="Tian J."/>
            <person name="Zhou Y."/>
            <person name="Sheng Y."/>
            <person name="Liu T."/>
            <person name="Pan Y."/>
            <person name="Xia L."/>
            <person name="Li J."/>
            <person name="Zhao F."/>
            <person name="Cao W."/>
        </authorList>
    </citation>
    <scope>NUCLEOTIDE SEQUENCE</scope>
    <source>
        <strain evidence="2">Rsan-2018</strain>
        <tissue evidence="2">Larvae</tissue>
    </source>
</reference>
<gene>
    <name evidence="2" type="ORF">HPB52_019745</name>
</gene>
<protein>
    <recommendedName>
        <fullName evidence="1">GH18 domain-containing protein</fullName>
    </recommendedName>
</protein>
<dbReference type="PANTHER" id="PTHR11177">
    <property type="entry name" value="CHITINASE"/>
    <property type="match status" value="1"/>
</dbReference>
<dbReference type="Gene3D" id="3.20.20.80">
    <property type="entry name" value="Glycosidases"/>
    <property type="match status" value="1"/>
</dbReference>
<dbReference type="GO" id="GO:0005576">
    <property type="term" value="C:extracellular region"/>
    <property type="evidence" value="ECO:0007669"/>
    <property type="project" value="TreeGrafter"/>
</dbReference>
<reference evidence="2" key="1">
    <citation type="journal article" date="2020" name="Cell">
        <title>Large-Scale Comparative Analyses of Tick Genomes Elucidate Their Genetic Diversity and Vector Capacities.</title>
        <authorList>
            <consortium name="Tick Genome and Microbiome Consortium (TIGMIC)"/>
            <person name="Jia N."/>
            <person name="Wang J."/>
            <person name="Shi W."/>
            <person name="Du L."/>
            <person name="Sun Y."/>
            <person name="Zhan W."/>
            <person name="Jiang J.F."/>
            <person name="Wang Q."/>
            <person name="Zhang B."/>
            <person name="Ji P."/>
            <person name="Bell-Sakyi L."/>
            <person name="Cui X.M."/>
            <person name="Yuan T.T."/>
            <person name="Jiang B.G."/>
            <person name="Yang W.F."/>
            <person name="Lam T.T."/>
            <person name="Chang Q.C."/>
            <person name="Ding S.J."/>
            <person name="Wang X.J."/>
            <person name="Zhu J.G."/>
            <person name="Ruan X.D."/>
            <person name="Zhao L."/>
            <person name="Wei J.T."/>
            <person name="Ye R.Z."/>
            <person name="Que T.C."/>
            <person name="Du C.H."/>
            <person name="Zhou Y.H."/>
            <person name="Cheng J.X."/>
            <person name="Dai P.F."/>
            <person name="Guo W.B."/>
            <person name="Han X.H."/>
            <person name="Huang E.J."/>
            <person name="Li L.F."/>
            <person name="Wei W."/>
            <person name="Gao Y.C."/>
            <person name="Liu J.Z."/>
            <person name="Shao H.Z."/>
            <person name="Wang X."/>
            <person name="Wang C.C."/>
            <person name="Yang T.C."/>
            <person name="Huo Q.B."/>
            <person name="Li W."/>
            <person name="Chen H.Y."/>
            <person name="Chen S.E."/>
            <person name="Zhou L.G."/>
            <person name="Ni X.B."/>
            <person name="Tian J.H."/>
            <person name="Sheng Y."/>
            <person name="Liu T."/>
            <person name="Pan Y.S."/>
            <person name="Xia L.Y."/>
            <person name="Li J."/>
            <person name="Zhao F."/>
            <person name="Cao W.C."/>
        </authorList>
    </citation>
    <scope>NUCLEOTIDE SEQUENCE</scope>
    <source>
        <strain evidence="2">Rsan-2018</strain>
    </source>
</reference>
<evidence type="ECO:0000313" key="3">
    <source>
        <dbReference type="Proteomes" id="UP000821837"/>
    </source>
</evidence>
<dbReference type="VEuPathDB" id="VectorBase:RSAN_031330"/>
<dbReference type="PROSITE" id="PS51910">
    <property type="entry name" value="GH18_2"/>
    <property type="match status" value="1"/>
</dbReference>
<dbReference type="GO" id="GO:0008061">
    <property type="term" value="F:chitin binding"/>
    <property type="evidence" value="ECO:0007669"/>
    <property type="project" value="TreeGrafter"/>
</dbReference>